<evidence type="ECO:0000313" key="4">
    <source>
        <dbReference type="Proteomes" id="UP000321832"/>
    </source>
</evidence>
<feature type="region of interest" description="Disordered" evidence="1">
    <location>
        <begin position="65"/>
        <end position="106"/>
    </location>
</feature>
<feature type="region of interest" description="Disordered" evidence="1">
    <location>
        <begin position="1"/>
        <end position="34"/>
    </location>
</feature>
<organism evidence="3 4">
    <name type="scientific">Piscinibacter aquaticus</name>
    <dbReference type="NCBI Taxonomy" id="392597"/>
    <lineage>
        <taxon>Bacteria</taxon>
        <taxon>Pseudomonadati</taxon>
        <taxon>Pseudomonadota</taxon>
        <taxon>Betaproteobacteria</taxon>
        <taxon>Burkholderiales</taxon>
        <taxon>Sphaerotilaceae</taxon>
        <taxon>Piscinibacter</taxon>
    </lineage>
</organism>
<proteinExistence type="predicted"/>
<feature type="transmembrane region" description="Helical" evidence="2">
    <location>
        <begin position="41"/>
        <end position="61"/>
    </location>
</feature>
<dbReference type="EMBL" id="VOPW01000003">
    <property type="protein sequence ID" value="TXC62041.1"/>
    <property type="molecule type" value="Genomic_DNA"/>
</dbReference>
<comment type="caution">
    <text evidence="3">The sequence shown here is derived from an EMBL/GenBank/DDBJ whole genome shotgun (WGS) entry which is preliminary data.</text>
</comment>
<evidence type="ECO:0000256" key="2">
    <source>
        <dbReference type="SAM" id="Phobius"/>
    </source>
</evidence>
<dbReference type="Proteomes" id="UP000321832">
    <property type="component" value="Unassembled WGS sequence"/>
</dbReference>
<reference evidence="3 4" key="1">
    <citation type="submission" date="2019-08" db="EMBL/GenBank/DDBJ databases">
        <authorList>
            <person name="Khan S.A."/>
            <person name="Jeon C.O."/>
            <person name="Jeong S.E."/>
        </authorList>
    </citation>
    <scope>NUCLEOTIDE SEQUENCE [LARGE SCALE GENOMIC DNA]</scope>
    <source>
        <strain evidence="4">IMCC1728</strain>
    </source>
</reference>
<gene>
    <name evidence="3" type="ORF">FSC37_22875</name>
</gene>
<keyword evidence="2" id="KW-0472">Membrane</keyword>
<keyword evidence="2" id="KW-0812">Transmembrane</keyword>
<protein>
    <submittedName>
        <fullName evidence="3">Uncharacterized protein</fullName>
    </submittedName>
</protein>
<feature type="compositionally biased region" description="Basic and acidic residues" evidence="1">
    <location>
        <begin position="11"/>
        <end position="20"/>
    </location>
</feature>
<sequence>MTELTSAVREAQADADRRFGDGPVQPWEPPPVLSEATRRRLAVVAVASVLATALLVAIAVAKATPAAEPMPRDPLPPLADAPADDDAGPAPPSPVPSMPAAAPSLALERQGADWQLSARGVARDEVVQRLAEASGATLHGWPDAAAGARPVQLHWQGRSLAQLWPIVLGPELNFALQCRRERCDVWILGAVRPAPAAIAPSPPSASFEPPALPLPMPGADEDNTPIRD</sequence>
<name>A0A5C6TPX8_9BURK</name>
<feature type="compositionally biased region" description="Low complexity" evidence="1">
    <location>
        <begin position="197"/>
        <end position="209"/>
    </location>
</feature>
<keyword evidence="4" id="KW-1185">Reference proteome</keyword>
<evidence type="ECO:0000313" key="3">
    <source>
        <dbReference type="EMBL" id="TXC62041.1"/>
    </source>
</evidence>
<feature type="region of interest" description="Disordered" evidence="1">
    <location>
        <begin position="197"/>
        <end position="228"/>
    </location>
</feature>
<accession>A0A5C6TPX8</accession>
<evidence type="ECO:0000256" key="1">
    <source>
        <dbReference type="SAM" id="MobiDB-lite"/>
    </source>
</evidence>
<dbReference type="AlphaFoldDB" id="A0A5C6TPX8"/>
<feature type="compositionally biased region" description="Acidic residues" evidence="1">
    <location>
        <begin position="219"/>
        <end position="228"/>
    </location>
</feature>
<keyword evidence="2" id="KW-1133">Transmembrane helix</keyword>